<accession>A0AA91DMD0</accession>
<organism evidence="2 3">
    <name type="scientific">Variovorax paradoxus</name>
    <dbReference type="NCBI Taxonomy" id="34073"/>
    <lineage>
        <taxon>Bacteria</taxon>
        <taxon>Pseudomonadati</taxon>
        <taxon>Pseudomonadota</taxon>
        <taxon>Betaproteobacteria</taxon>
        <taxon>Burkholderiales</taxon>
        <taxon>Comamonadaceae</taxon>
        <taxon>Variovorax</taxon>
    </lineage>
</organism>
<evidence type="ECO:0000256" key="1">
    <source>
        <dbReference type="SAM" id="Phobius"/>
    </source>
</evidence>
<dbReference type="Proteomes" id="UP000077852">
    <property type="component" value="Unassembled WGS sequence"/>
</dbReference>
<keyword evidence="1" id="KW-0472">Membrane</keyword>
<reference evidence="2 3" key="1">
    <citation type="submission" date="2016-03" db="EMBL/GenBank/DDBJ databases">
        <title>Genome sequence of Variovorax paradoxus KB5.</title>
        <authorList>
            <person name="Jeong H."/>
            <person name="Hong C.E."/>
            <person name="Jo S.H."/>
            <person name="Park J.M."/>
        </authorList>
    </citation>
    <scope>NUCLEOTIDE SEQUENCE [LARGE SCALE GENOMIC DNA]</scope>
    <source>
        <strain evidence="2 3">KB5</strain>
    </source>
</reference>
<dbReference type="EMBL" id="LVHG01000059">
    <property type="protein sequence ID" value="OAK60833.1"/>
    <property type="molecule type" value="Genomic_DNA"/>
</dbReference>
<keyword evidence="1" id="KW-1133">Transmembrane helix</keyword>
<keyword evidence="1" id="KW-0812">Transmembrane</keyword>
<comment type="caution">
    <text evidence="2">The sequence shown here is derived from an EMBL/GenBank/DDBJ whole genome shotgun (WGS) entry which is preliminary data.</text>
</comment>
<evidence type="ECO:0000313" key="2">
    <source>
        <dbReference type="EMBL" id="OAK60833.1"/>
    </source>
</evidence>
<gene>
    <name evidence="2" type="ORF">A3K87_22855</name>
</gene>
<protein>
    <submittedName>
        <fullName evidence="2">Uncharacterized protein</fullName>
    </submittedName>
</protein>
<sequence>MLGVLLLTFLFMIGVGFSVGALLAMPLIRWAIHRVLYFPVAPSELLSLLAVILGVTVVATLVMWSAGRFKGQW</sequence>
<evidence type="ECO:0000313" key="3">
    <source>
        <dbReference type="Proteomes" id="UP000077852"/>
    </source>
</evidence>
<feature type="transmembrane region" description="Helical" evidence="1">
    <location>
        <begin position="48"/>
        <end position="67"/>
    </location>
</feature>
<proteinExistence type="predicted"/>
<name>A0AA91DMD0_VARPD</name>
<dbReference type="AlphaFoldDB" id="A0AA91DMD0"/>